<protein>
    <submittedName>
        <fullName evidence="2">Uncharacterized protein</fullName>
    </submittedName>
</protein>
<gene>
    <name evidence="2" type="ORF">CALMAC_LOCUS852</name>
</gene>
<proteinExistence type="predicted"/>
<feature type="chain" id="PRO_5024875085" evidence="1">
    <location>
        <begin position="21"/>
        <end position="53"/>
    </location>
</feature>
<name>A0A653BGU6_CALMS</name>
<reference evidence="2 3" key="1">
    <citation type="submission" date="2019-01" db="EMBL/GenBank/DDBJ databases">
        <authorList>
            <person name="Sayadi A."/>
        </authorList>
    </citation>
    <scope>NUCLEOTIDE SEQUENCE [LARGE SCALE GENOMIC DNA]</scope>
</reference>
<feature type="signal peptide" evidence="1">
    <location>
        <begin position="1"/>
        <end position="20"/>
    </location>
</feature>
<dbReference type="EMBL" id="CAACVG010000959">
    <property type="protein sequence ID" value="VEN34761.1"/>
    <property type="molecule type" value="Genomic_DNA"/>
</dbReference>
<keyword evidence="3" id="KW-1185">Reference proteome</keyword>
<organism evidence="2 3">
    <name type="scientific">Callosobruchus maculatus</name>
    <name type="common">Southern cowpea weevil</name>
    <name type="synonym">Pulse bruchid</name>
    <dbReference type="NCBI Taxonomy" id="64391"/>
    <lineage>
        <taxon>Eukaryota</taxon>
        <taxon>Metazoa</taxon>
        <taxon>Ecdysozoa</taxon>
        <taxon>Arthropoda</taxon>
        <taxon>Hexapoda</taxon>
        <taxon>Insecta</taxon>
        <taxon>Pterygota</taxon>
        <taxon>Neoptera</taxon>
        <taxon>Endopterygota</taxon>
        <taxon>Coleoptera</taxon>
        <taxon>Polyphaga</taxon>
        <taxon>Cucujiformia</taxon>
        <taxon>Chrysomeloidea</taxon>
        <taxon>Chrysomelidae</taxon>
        <taxon>Bruchinae</taxon>
        <taxon>Bruchini</taxon>
        <taxon>Callosobruchus</taxon>
    </lineage>
</organism>
<sequence length="53" mass="5935">MLKVLLLAVMLLLSFSYSFSTPLLSDDDCWPPCPAPYVCYGYECIPPYISAQV</sequence>
<evidence type="ECO:0000313" key="3">
    <source>
        <dbReference type="Proteomes" id="UP000410492"/>
    </source>
</evidence>
<dbReference type="AlphaFoldDB" id="A0A653BGU6"/>
<evidence type="ECO:0000256" key="1">
    <source>
        <dbReference type="SAM" id="SignalP"/>
    </source>
</evidence>
<accession>A0A653BGU6</accession>
<evidence type="ECO:0000313" key="2">
    <source>
        <dbReference type="EMBL" id="VEN34761.1"/>
    </source>
</evidence>
<keyword evidence="1" id="KW-0732">Signal</keyword>
<dbReference type="Proteomes" id="UP000410492">
    <property type="component" value="Unassembled WGS sequence"/>
</dbReference>